<reference evidence="2 3" key="1">
    <citation type="journal article" date="2017" name="ISME J.">
        <title>Energy and carbon metabolisms in a deep terrestrial subsurface fluid microbial community.</title>
        <authorList>
            <person name="Momper L."/>
            <person name="Jungbluth S.P."/>
            <person name="Lee M.D."/>
            <person name="Amend J.P."/>
        </authorList>
    </citation>
    <scope>NUCLEOTIDE SEQUENCE [LARGE SCALE GENOMIC DNA]</scope>
    <source>
        <strain evidence="2">SURF_17</strain>
    </source>
</reference>
<feature type="signal peptide" evidence="1">
    <location>
        <begin position="1"/>
        <end position="23"/>
    </location>
</feature>
<dbReference type="AlphaFoldDB" id="A0A419F5D6"/>
<sequence length="302" mass="33150">MSRPGIPALARLFLVVSLTAAVAADKPPRSQTIVYGQPRQLGVLADRKIRESSGLARSLLDSDAFWTHNDSGDIPRLFLIDRSGQTLASLVIEGAQAVDWEDIASFKHGTHNYLLIGDVGDNAAKRQLCTLYVVQEPRIDREAQPRVGNLLPFITIPFTYEDGPHDCESVAVDATSGTIYLVSKGKGDECKVYELFLPVEEVTKQLVARMIAKLDVSKATAMDISPDGLRAVVLTYGDAYEYTRGKAETWTDAFARQGRVLTMPRRVTGESICYGADGKTLYLTSERALQPLWEVPAVSDTE</sequence>
<dbReference type="EMBL" id="QZKI01000026">
    <property type="protein sequence ID" value="RJP73541.1"/>
    <property type="molecule type" value="Genomic_DNA"/>
</dbReference>
<organism evidence="2 3">
    <name type="scientific">Candidatus Abyssobacteria bacterium SURF_17</name>
    <dbReference type="NCBI Taxonomy" id="2093361"/>
    <lineage>
        <taxon>Bacteria</taxon>
        <taxon>Pseudomonadati</taxon>
        <taxon>Candidatus Hydrogenedentota</taxon>
        <taxon>Candidatus Abyssobacteria</taxon>
    </lineage>
</organism>
<accession>A0A419F5D6</accession>
<evidence type="ECO:0008006" key="4">
    <source>
        <dbReference type="Google" id="ProtNLM"/>
    </source>
</evidence>
<feature type="chain" id="PRO_5019102209" description="WD40 repeat domain-containing protein" evidence="1">
    <location>
        <begin position="24"/>
        <end position="302"/>
    </location>
</feature>
<evidence type="ECO:0000256" key="1">
    <source>
        <dbReference type="SAM" id="SignalP"/>
    </source>
</evidence>
<proteinExistence type="predicted"/>
<comment type="caution">
    <text evidence="2">The sequence shown here is derived from an EMBL/GenBank/DDBJ whole genome shotgun (WGS) entry which is preliminary data.</text>
</comment>
<evidence type="ECO:0000313" key="3">
    <source>
        <dbReference type="Proteomes" id="UP000285961"/>
    </source>
</evidence>
<keyword evidence="1" id="KW-0732">Signal</keyword>
<evidence type="ECO:0000313" key="2">
    <source>
        <dbReference type="EMBL" id="RJP73541.1"/>
    </source>
</evidence>
<gene>
    <name evidence="2" type="ORF">C4532_04315</name>
</gene>
<dbReference type="SUPFAM" id="SSF82171">
    <property type="entry name" value="DPP6 N-terminal domain-like"/>
    <property type="match status" value="1"/>
</dbReference>
<dbReference type="Proteomes" id="UP000285961">
    <property type="component" value="Unassembled WGS sequence"/>
</dbReference>
<protein>
    <recommendedName>
        <fullName evidence="4">WD40 repeat domain-containing protein</fullName>
    </recommendedName>
</protein>
<name>A0A419F5D6_9BACT</name>